<dbReference type="AlphaFoldDB" id="A0A6N4WBP8"/>
<keyword evidence="4" id="KW-0418">Kinase</keyword>
<evidence type="ECO:0000256" key="3">
    <source>
        <dbReference type="ARBA" id="ARBA00022679"/>
    </source>
</evidence>
<dbReference type="EC" id="2.7.1.81" evidence="7"/>
<dbReference type="GO" id="GO:0005737">
    <property type="term" value="C:cytoplasm"/>
    <property type="evidence" value="ECO:0007669"/>
    <property type="project" value="UniProtKB-SubCell"/>
</dbReference>
<dbReference type="SUPFAM" id="SSF56112">
    <property type="entry name" value="Protein kinase-like (PK-like)"/>
    <property type="match status" value="1"/>
</dbReference>
<evidence type="ECO:0000256" key="5">
    <source>
        <dbReference type="ARBA" id="ARBA00036820"/>
    </source>
</evidence>
<gene>
    <name evidence="10" type="ORF">MANY_47470</name>
</gene>
<keyword evidence="3" id="KW-0808">Transferase</keyword>
<evidence type="ECO:0000256" key="1">
    <source>
        <dbReference type="ARBA" id="ARBA00004496"/>
    </source>
</evidence>
<comment type="catalytic activity">
    <reaction evidence="5">
        <text>(5R)-5-hydroxy-L-lysine + GTP = (5R)-5-phosphooxy-L-lysine + GDP + H(+)</text>
        <dbReference type="Rhea" id="RHEA:19049"/>
        <dbReference type="ChEBI" id="CHEBI:15378"/>
        <dbReference type="ChEBI" id="CHEBI:37565"/>
        <dbReference type="ChEBI" id="CHEBI:57882"/>
        <dbReference type="ChEBI" id="CHEBI:58189"/>
        <dbReference type="ChEBI" id="CHEBI:58357"/>
        <dbReference type="EC" id="2.7.1.81"/>
    </reaction>
</comment>
<dbReference type="InterPro" id="IPR011009">
    <property type="entry name" value="Kinase-like_dom_sf"/>
</dbReference>
<evidence type="ECO:0000256" key="6">
    <source>
        <dbReference type="ARBA" id="ARBA00037368"/>
    </source>
</evidence>
<dbReference type="PANTHER" id="PTHR21064:SF1">
    <property type="entry name" value="HYDROXYLYSINE KINASE"/>
    <property type="match status" value="1"/>
</dbReference>
<accession>A0A6N4WBP8</accession>
<evidence type="ECO:0000313" key="11">
    <source>
        <dbReference type="Proteomes" id="UP000467249"/>
    </source>
</evidence>
<evidence type="ECO:0000256" key="2">
    <source>
        <dbReference type="ARBA" id="ARBA00022490"/>
    </source>
</evidence>
<feature type="domain" description="Aminoglycoside phosphotransferase" evidence="9">
    <location>
        <begin position="26"/>
        <end position="258"/>
    </location>
</feature>
<evidence type="ECO:0000259" key="9">
    <source>
        <dbReference type="Pfam" id="PF01636"/>
    </source>
</evidence>
<evidence type="ECO:0000256" key="4">
    <source>
        <dbReference type="ARBA" id="ARBA00022777"/>
    </source>
</evidence>
<evidence type="ECO:0000313" key="10">
    <source>
        <dbReference type="EMBL" id="BBZ79410.1"/>
    </source>
</evidence>
<dbReference type="KEGG" id="many:MANY_47470"/>
<dbReference type="InterPro" id="IPR002575">
    <property type="entry name" value="Aminoglycoside_PTrfase"/>
</dbReference>
<name>A0A6N4WBP8_9MYCO</name>
<organism evidence="10 11">
    <name type="scientific">Mycolicibacterium anyangense</name>
    <dbReference type="NCBI Taxonomy" id="1431246"/>
    <lineage>
        <taxon>Bacteria</taxon>
        <taxon>Bacillati</taxon>
        <taxon>Actinomycetota</taxon>
        <taxon>Actinomycetes</taxon>
        <taxon>Mycobacteriales</taxon>
        <taxon>Mycobacteriaceae</taxon>
        <taxon>Mycolicibacterium</taxon>
    </lineage>
</organism>
<protein>
    <recommendedName>
        <fullName evidence="8">Hydroxylysine kinase</fullName>
        <ecNumber evidence="7">2.7.1.81</ecNumber>
    </recommendedName>
</protein>
<keyword evidence="2" id="KW-0963">Cytoplasm</keyword>
<dbReference type="Proteomes" id="UP000467249">
    <property type="component" value="Chromosome"/>
</dbReference>
<dbReference type="Gene3D" id="3.90.1200.10">
    <property type="match status" value="1"/>
</dbReference>
<keyword evidence="11" id="KW-1185">Reference proteome</keyword>
<reference evidence="10 11" key="1">
    <citation type="journal article" date="2019" name="Emerg. Microbes Infect.">
        <title>Comprehensive subspecies identification of 175 nontuberculous mycobacteria species based on 7547 genomic profiles.</title>
        <authorList>
            <person name="Matsumoto Y."/>
            <person name="Kinjo T."/>
            <person name="Motooka D."/>
            <person name="Nabeya D."/>
            <person name="Jung N."/>
            <person name="Uechi K."/>
            <person name="Horii T."/>
            <person name="Iida T."/>
            <person name="Fujita J."/>
            <person name="Nakamura S."/>
        </authorList>
    </citation>
    <scope>NUCLEOTIDE SEQUENCE [LARGE SCALE GENOMIC DNA]</scope>
    <source>
        <strain evidence="10 11">JCM 30275</strain>
    </source>
</reference>
<dbReference type="InterPro" id="IPR050249">
    <property type="entry name" value="Pseudomonas-type_ThrB"/>
</dbReference>
<comment type="subcellular location">
    <subcellularLocation>
        <location evidence="1">Cytoplasm</location>
    </subcellularLocation>
</comment>
<sequence length="340" mass="35997">MQDRQALLHGIATTIDAAFGAGIADVHPLGGEFDQTFAATTVSGSRCVVKVYPAQDVDGVRWQHRLLDQLAGSVPVAAVRRTRSGDDVVPLGDGRYLGMYSWLDGTLLADLPSHQPGLLADWGATAARIVIALAGAHAVGAVPATHTWDLLAAPRALTQALPAIDVPTHREIVDEALALFADVVAPAAASLPKSVVHQDLNDFNVLADPAGQLIAGVIDFADALYTARVCEPAIAGAYAMLRKDDPVSALAEVTAGFHRVMPLTEAELALVFPLARVRLAVNAATWTARRAGPAKVYGQARSQHTWRTLEQLRAIPLDTAQERIRGAIGTDSVGRTPHRP</sequence>
<dbReference type="PANTHER" id="PTHR21064">
    <property type="entry name" value="AMINOGLYCOSIDE PHOSPHOTRANSFERASE DOMAIN-CONTAINING PROTEIN-RELATED"/>
    <property type="match status" value="1"/>
</dbReference>
<evidence type="ECO:0000256" key="8">
    <source>
        <dbReference type="ARBA" id="ARBA00040505"/>
    </source>
</evidence>
<dbReference type="EMBL" id="AP022620">
    <property type="protein sequence ID" value="BBZ79410.1"/>
    <property type="molecule type" value="Genomic_DNA"/>
</dbReference>
<proteinExistence type="predicted"/>
<dbReference type="Pfam" id="PF01636">
    <property type="entry name" value="APH"/>
    <property type="match status" value="1"/>
</dbReference>
<comment type="function">
    <text evidence="6">Catalyzes the GTP-dependent phosphorylation of 5-hydroxy-L-lysine.</text>
</comment>
<dbReference type="GO" id="GO:0047992">
    <property type="term" value="F:hydroxylysine kinase activity"/>
    <property type="evidence" value="ECO:0007669"/>
    <property type="project" value="UniProtKB-EC"/>
</dbReference>
<evidence type="ECO:0000256" key="7">
    <source>
        <dbReference type="ARBA" id="ARBA00038873"/>
    </source>
</evidence>